<gene>
    <name evidence="1" type="ORF">DES41_1074</name>
</gene>
<organism evidence="1 2">
    <name type="scientific">Pseudorhodoferax soli</name>
    <dbReference type="NCBI Taxonomy" id="545864"/>
    <lineage>
        <taxon>Bacteria</taxon>
        <taxon>Pseudomonadati</taxon>
        <taxon>Pseudomonadota</taxon>
        <taxon>Betaproteobacteria</taxon>
        <taxon>Burkholderiales</taxon>
        <taxon>Comamonadaceae</taxon>
    </lineage>
</organism>
<comment type="caution">
    <text evidence="1">The sequence shown here is derived from an EMBL/GenBank/DDBJ whole genome shotgun (WGS) entry which is preliminary data.</text>
</comment>
<evidence type="ECO:0000313" key="2">
    <source>
        <dbReference type="Proteomes" id="UP000252884"/>
    </source>
</evidence>
<proteinExistence type="predicted"/>
<dbReference type="EMBL" id="QPJK01000007">
    <property type="protein sequence ID" value="RCW68483.1"/>
    <property type="molecule type" value="Genomic_DNA"/>
</dbReference>
<evidence type="ECO:0000313" key="1">
    <source>
        <dbReference type="EMBL" id="RCW68483.1"/>
    </source>
</evidence>
<dbReference type="RefSeq" id="WP_147282934.1">
    <property type="nucleotide sequence ID" value="NZ_QPJK01000007.1"/>
</dbReference>
<protein>
    <submittedName>
        <fullName evidence="1">Uncharacterized protein</fullName>
    </submittedName>
</protein>
<accession>A0A368XKJ4</accession>
<keyword evidence="2" id="KW-1185">Reference proteome</keyword>
<dbReference type="Proteomes" id="UP000252884">
    <property type="component" value="Unassembled WGS sequence"/>
</dbReference>
<name>A0A368XKJ4_9BURK</name>
<sequence length="143" mass="15838">MADSPVVTRGTVPLPEPYASWRSKFQEAKSVLDGLVMHHCRDSLFSFTYGCICFTNSTIRDVRRSYEVDHPAGELMYDLVQAEGLIALALSLMESADDGPAANRDALATPDPLLVHRLCRACSRCMQQVLSVLPVEALYMSEE</sequence>
<dbReference type="AlphaFoldDB" id="A0A368XKJ4"/>
<reference evidence="1 2" key="1">
    <citation type="submission" date="2018-07" db="EMBL/GenBank/DDBJ databases">
        <title>Genomic Encyclopedia of Type Strains, Phase IV (KMG-IV): sequencing the most valuable type-strain genomes for metagenomic binning, comparative biology and taxonomic classification.</title>
        <authorList>
            <person name="Goeker M."/>
        </authorList>
    </citation>
    <scope>NUCLEOTIDE SEQUENCE [LARGE SCALE GENOMIC DNA]</scope>
    <source>
        <strain evidence="1 2">DSM 21634</strain>
    </source>
</reference>